<name>A0A2H0K9R7_9BACT</name>
<comment type="caution">
    <text evidence="2">The sequence shown here is derived from an EMBL/GenBank/DDBJ whole genome shotgun (WGS) entry which is preliminary data.</text>
</comment>
<reference evidence="2 3" key="1">
    <citation type="submission" date="2017-09" db="EMBL/GenBank/DDBJ databases">
        <title>Depth-based differentiation of microbial function through sediment-hosted aquifers and enrichment of novel symbionts in the deep terrestrial subsurface.</title>
        <authorList>
            <person name="Probst A.J."/>
            <person name="Ladd B."/>
            <person name="Jarett J.K."/>
            <person name="Geller-Mcgrath D.E."/>
            <person name="Sieber C.M."/>
            <person name="Emerson J.B."/>
            <person name="Anantharaman K."/>
            <person name="Thomas B.C."/>
            <person name="Malmstrom R."/>
            <person name="Stieglmeier M."/>
            <person name="Klingl A."/>
            <person name="Woyke T."/>
            <person name="Ryan C.M."/>
            <person name="Banfield J.F."/>
        </authorList>
    </citation>
    <scope>NUCLEOTIDE SEQUENCE [LARGE SCALE GENOMIC DNA]</scope>
    <source>
        <strain evidence="2">CG11_big_fil_rev_8_21_14_0_20_46_11</strain>
    </source>
</reference>
<dbReference type="Proteomes" id="UP000229342">
    <property type="component" value="Unassembled WGS sequence"/>
</dbReference>
<evidence type="ECO:0000313" key="3">
    <source>
        <dbReference type="Proteomes" id="UP000229342"/>
    </source>
</evidence>
<proteinExistence type="predicted"/>
<dbReference type="AlphaFoldDB" id="A0A2H0K9R7"/>
<evidence type="ECO:0000256" key="1">
    <source>
        <dbReference type="SAM" id="Phobius"/>
    </source>
</evidence>
<protein>
    <submittedName>
        <fullName evidence="2">Uncharacterized protein</fullName>
    </submittedName>
</protein>
<dbReference type="EMBL" id="PCVG01000087">
    <property type="protein sequence ID" value="PIQ68001.1"/>
    <property type="molecule type" value="Genomic_DNA"/>
</dbReference>
<sequence>MSQTQKGLTLLVLVIITAVILGGGYMAYKKIFSNPVGFDTQNECEQKTGTACRFECGGPIAKGSGGMTTGSCDFAKWVAVVLSKPAPLENKNDAVIKFSAPADWKTYRNEKYGFALDYPTTLSILPDAAFPENLDFTDAQGRALISVSLYNATNVGISFCGGYGNDSRCEVIGKFQVDWARASAHFVFDGGKIGIGV</sequence>
<evidence type="ECO:0000313" key="2">
    <source>
        <dbReference type="EMBL" id="PIQ68001.1"/>
    </source>
</evidence>
<keyword evidence="1" id="KW-1133">Transmembrane helix</keyword>
<feature type="transmembrane region" description="Helical" evidence="1">
    <location>
        <begin position="7"/>
        <end position="28"/>
    </location>
</feature>
<organism evidence="2 3">
    <name type="scientific">Candidatus Taylorbacteria bacterium CG11_big_fil_rev_8_21_14_0_20_46_11</name>
    <dbReference type="NCBI Taxonomy" id="1975025"/>
    <lineage>
        <taxon>Bacteria</taxon>
        <taxon>Candidatus Tayloriibacteriota</taxon>
    </lineage>
</organism>
<gene>
    <name evidence="2" type="ORF">COV91_06340</name>
</gene>
<keyword evidence="1" id="KW-0472">Membrane</keyword>
<accession>A0A2H0K9R7</accession>
<keyword evidence="1" id="KW-0812">Transmembrane</keyword>